<evidence type="ECO:0000313" key="1">
    <source>
        <dbReference type="EMBL" id="MEP0819417.1"/>
    </source>
</evidence>
<protein>
    <submittedName>
        <fullName evidence="1">Uncharacterized protein</fullName>
    </submittedName>
</protein>
<sequence>MAPASTICHHVGCNPSLDVHSITERSQPLQYELQKMGNYYVFGYGSPGNHFYDFKLRVN</sequence>
<comment type="caution">
    <text evidence="1">The sequence shown here is derived from an EMBL/GenBank/DDBJ whole genome shotgun (WGS) entry which is preliminary data.</text>
</comment>
<gene>
    <name evidence="1" type="ORF">NC998_20155</name>
</gene>
<evidence type="ECO:0000313" key="2">
    <source>
        <dbReference type="Proteomes" id="UP001464891"/>
    </source>
</evidence>
<dbReference type="Proteomes" id="UP001464891">
    <property type="component" value="Unassembled WGS sequence"/>
</dbReference>
<dbReference type="EMBL" id="JAMPKM010000014">
    <property type="protein sequence ID" value="MEP0819417.1"/>
    <property type="molecule type" value="Genomic_DNA"/>
</dbReference>
<organism evidence="1 2">
    <name type="scientific">Trichocoleus desertorum GB2-A4</name>
    <dbReference type="NCBI Taxonomy" id="2933944"/>
    <lineage>
        <taxon>Bacteria</taxon>
        <taxon>Bacillati</taxon>
        <taxon>Cyanobacteriota</taxon>
        <taxon>Cyanophyceae</taxon>
        <taxon>Leptolyngbyales</taxon>
        <taxon>Trichocoleusaceae</taxon>
        <taxon>Trichocoleus</taxon>
    </lineage>
</organism>
<reference evidence="1 2" key="1">
    <citation type="submission" date="2022-04" db="EMBL/GenBank/DDBJ databases">
        <title>Positive selection, recombination, and allopatry shape intraspecific diversity of widespread and dominant cyanobacteria.</title>
        <authorList>
            <person name="Wei J."/>
            <person name="Shu W."/>
            <person name="Hu C."/>
        </authorList>
    </citation>
    <scope>NUCLEOTIDE SEQUENCE [LARGE SCALE GENOMIC DNA]</scope>
    <source>
        <strain evidence="1 2">GB2-A4</strain>
    </source>
</reference>
<accession>A0ABV0JC98</accession>
<proteinExistence type="predicted"/>
<dbReference type="RefSeq" id="WP_190440131.1">
    <property type="nucleotide sequence ID" value="NZ_JAMPKM010000014.1"/>
</dbReference>
<name>A0ABV0JC98_9CYAN</name>
<keyword evidence="2" id="KW-1185">Reference proteome</keyword>